<sequence length="270" mass="29760">MAADLPTAEQLNGITTVAGARAWAGLDAWTGVPSLMILGNCLGRPRPLLHDQHLQATLAYTVFGGTMVAAYKKPGVVHHVWGAYRLAHAQRQDLEGVTAECLFLEKDPKDQKFLNRQELWAVLQLQPIFRTRGDWAYIDTWPIALRYPKAARPPEAQVYKATEDVDLDVWESLLSPGSPCTTQTVHVAYQTASLVEAVCQRAHHDLPDQPADDSPPDDQPTAEDGPRGILSLPAHFRPGAAFFGMKDATAKPIPIPEPLKYEPSRLLKAY</sequence>
<evidence type="ECO:0000313" key="2">
    <source>
        <dbReference type="EMBL" id="OLP82226.1"/>
    </source>
</evidence>
<comment type="caution">
    <text evidence="2">The sequence shown here is derived from an EMBL/GenBank/DDBJ whole genome shotgun (WGS) entry which is preliminary data.</text>
</comment>
<proteinExistence type="predicted"/>
<reference evidence="2 3" key="1">
    <citation type="submission" date="2016-02" db="EMBL/GenBank/DDBJ databases">
        <title>Genome analysis of coral dinoflagellate symbionts highlights evolutionary adaptations to a symbiotic lifestyle.</title>
        <authorList>
            <person name="Aranda M."/>
            <person name="Li Y."/>
            <person name="Liew Y.J."/>
            <person name="Baumgarten S."/>
            <person name="Simakov O."/>
            <person name="Wilson M."/>
            <person name="Piel J."/>
            <person name="Ashoor H."/>
            <person name="Bougouffa S."/>
            <person name="Bajic V.B."/>
            <person name="Ryu T."/>
            <person name="Ravasi T."/>
            <person name="Bayer T."/>
            <person name="Micklem G."/>
            <person name="Kim H."/>
            <person name="Bhak J."/>
            <person name="Lajeunesse T.C."/>
            <person name="Voolstra C.R."/>
        </authorList>
    </citation>
    <scope>NUCLEOTIDE SEQUENCE [LARGE SCALE GENOMIC DNA]</scope>
    <source>
        <strain evidence="2 3">CCMP2467</strain>
    </source>
</reference>
<dbReference type="EMBL" id="LSRX01001213">
    <property type="protein sequence ID" value="OLP82226.1"/>
    <property type="molecule type" value="Genomic_DNA"/>
</dbReference>
<accession>A0A1Q9CH79</accession>
<organism evidence="2 3">
    <name type="scientific">Symbiodinium microadriaticum</name>
    <name type="common">Dinoflagellate</name>
    <name type="synonym">Zooxanthella microadriatica</name>
    <dbReference type="NCBI Taxonomy" id="2951"/>
    <lineage>
        <taxon>Eukaryota</taxon>
        <taxon>Sar</taxon>
        <taxon>Alveolata</taxon>
        <taxon>Dinophyceae</taxon>
        <taxon>Suessiales</taxon>
        <taxon>Symbiodiniaceae</taxon>
        <taxon>Symbiodinium</taxon>
    </lineage>
</organism>
<dbReference type="Proteomes" id="UP000186817">
    <property type="component" value="Unassembled WGS sequence"/>
</dbReference>
<protein>
    <submittedName>
        <fullName evidence="2">Uncharacterized protein</fullName>
    </submittedName>
</protein>
<feature type="region of interest" description="Disordered" evidence="1">
    <location>
        <begin position="205"/>
        <end position="230"/>
    </location>
</feature>
<keyword evidence="3" id="KW-1185">Reference proteome</keyword>
<evidence type="ECO:0000256" key="1">
    <source>
        <dbReference type="SAM" id="MobiDB-lite"/>
    </source>
</evidence>
<evidence type="ECO:0000313" key="3">
    <source>
        <dbReference type="Proteomes" id="UP000186817"/>
    </source>
</evidence>
<name>A0A1Q9CH79_SYMMI</name>
<gene>
    <name evidence="2" type="ORF">AK812_SmicGene37136</name>
</gene>
<dbReference type="AlphaFoldDB" id="A0A1Q9CH79"/>